<name>A0A840YNY6_9SPHN</name>
<dbReference type="Proteomes" id="UP000527143">
    <property type="component" value="Unassembled WGS sequence"/>
</dbReference>
<proteinExistence type="predicted"/>
<protein>
    <submittedName>
        <fullName evidence="1">Uncharacterized protein</fullName>
    </submittedName>
</protein>
<reference evidence="1 2" key="1">
    <citation type="submission" date="2020-08" db="EMBL/GenBank/DDBJ databases">
        <title>Genomic Encyclopedia of Type Strains, Phase IV (KMG-IV): sequencing the most valuable type-strain genomes for metagenomic binning, comparative biology and taxonomic classification.</title>
        <authorList>
            <person name="Goeker M."/>
        </authorList>
    </citation>
    <scope>NUCLEOTIDE SEQUENCE [LARGE SCALE GENOMIC DNA]</scope>
    <source>
        <strain evidence="1 2">DSM 26736</strain>
    </source>
</reference>
<organism evidence="1 2">
    <name type="scientific">Sphingomonas xinjiangensis</name>
    <dbReference type="NCBI Taxonomy" id="643568"/>
    <lineage>
        <taxon>Bacteria</taxon>
        <taxon>Pseudomonadati</taxon>
        <taxon>Pseudomonadota</taxon>
        <taxon>Alphaproteobacteria</taxon>
        <taxon>Sphingomonadales</taxon>
        <taxon>Sphingomonadaceae</taxon>
        <taxon>Sphingomonas</taxon>
    </lineage>
</organism>
<accession>A0A840YNY6</accession>
<evidence type="ECO:0000313" key="2">
    <source>
        <dbReference type="Proteomes" id="UP000527143"/>
    </source>
</evidence>
<comment type="caution">
    <text evidence="1">The sequence shown here is derived from an EMBL/GenBank/DDBJ whole genome shotgun (WGS) entry which is preliminary data.</text>
</comment>
<dbReference type="RefSeq" id="WP_281393224.1">
    <property type="nucleotide sequence ID" value="NZ_JACIJF010000010.1"/>
</dbReference>
<dbReference type="AlphaFoldDB" id="A0A840YNY6"/>
<dbReference type="EMBL" id="JACIJF010000010">
    <property type="protein sequence ID" value="MBB5711810.1"/>
    <property type="molecule type" value="Genomic_DNA"/>
</dbReference>
<sequence>MTEWRRIGDKTDIAIAEGAPRSPDEHFAARHGRVLAWLSSW</sequence>
<evidence type="ECO:0000313" key="1">
    <source>
        <dbReference type="EMBL" id="MBB5711810.1"/>
    </source>
</evidence>
<gene>
    <name evidence="1" type="ORF">FHT02_003062</name>
</gene>
<keyword evidence="2" id="KW-1185">Reference proteome</keyword>